<organism evidence="2 3">
    <name type="scientific">Trachymyrmex cornetzi</name>
    <dbReference type="NCBI Taxonomy" id="471704"/>
    <lineage>
        <taxon>Eukaryota</taxon>
        <taxon>Metazoa</taxon>
        <taxon>Ecdysozoa</taxon>
        <taxon>Arthropoda</taxon>
        <taxon>Hexapoda</taxon>
        <taxon>Insecta</taxon>
        <taxon>Pterygota</taxon>
        <taxon>Neoptera</taxon>
        <taxon>Endopterygota</taxon>
        <taxon>Hymenoptera</taxon>
        <taxon>Apocrita</taxon>
        <taxon>Aculeata</taxon>
        <taxon>Formicoidea</taxon>
        <taxon>Formicidae</taxon>
        <taxon>Myrmicinae</taxon>
        <taxon>Trachymyrmex</taxon>
    </lineage>
</organism>
<proteinExistence type="predicted"/>
<dbReference type="Proteomes" id="UP000078492">
    <property type="component" value="Unassembled WGS sequence"/>
</dbReference>
<evidence type="ECO:0000313" key="3">
    <source>
        <dbReference type="Proteomes" id="UP000078492"/>
    </source>
</evidence>
<reference evidence="2 3" key="1">
    <citation type="submission" date="2015-09" db="EMBL/GenBank/DDBJ databases">
        <title>Trachymyrmex cornetzi WGS genome.</title>
        <authorList>
            <person name="Nygaard S."/>
            <person name="Hu H."/>
            <person name="Boomsma J."/>
            <person name="Zhang G."/>
        </authorList>
    </citation>
    <scope>NUCLEOTIDE SEQUENCE [LARGE SCALE GENOMIC DNA]</scope>
    <source>
        <strain evidence="2">Tcor2-1</strain>
        <tissue evidence="2">Whole body</tissue>
    </source>
</reference>
<evidence type="ECO:0000313" key="2">
    <source>
        <dbReference type="EMBL" id="KYN15978.1"/>
    </source>
</evidence>
<protein>
    <submittedName>
        <fullName evidence="2">Uncharacterized protein</fullName>
    </submittedName>
</protein>
<gene>
    <name evidence="2" type="ORF">ALC57_11775</name>
</gene>
<accession>A0A151J200</accession>
<feature type="region of interest" description="Disordered" evidence="1">
    <location>
        <begin position="1"/>
        <end position="25"/>
    </location>
</feature>
<evidence type="ECO:0000256" key="1">
    <source>
        <dbReference type="SAM" id="MobiDB-lite"/>
    </source>
</evidence>
<name>A0A151J200_9HYME</name>
<dbReference type="AlphaFoldDB" id="A0A151J200"/>
<keyword evidence="3" id="KW-1185">Reference proteome</keyword>
<dbReference type="EMBL" id="KQ980461">
    <property type="protein sequence ID" value="KYN15978.1"/>
    <property type="molecule type" value="Genomic_DNA"/>
</dbReference>
<sequence>PSITQSSITTSHRHRCRSRQPNDDSKVATLNNADICPVNHYGTLYPVCNSRDHINIRVDTHQNQTDFACLSRYTTMEPKLITAEITKGNEEELLEFQG</sequence>
<feature type="compositionally biased region" description="Polar residues" evidence="1">
    <location>
        <begin position="1"/>
        <end position="10"/>
    </location>
</feature>
<feature type="non-terminal residue" evidence="2">
    <location>
        <position position="1"/>
    </location>
</feature>